<sequence>MIDGHLNGYSVATWDRSGDVTRTSTGNILTVDDRTRSRLVIVEPHSLPSAFFEPDPTELTVE</sequence>
<evidence type="ECO:0000313" key="1">
    <source>
        <dbReference type="EMBL" id="APX97754.1"/>
    </source>
</evidence>
<evidence type="ECO:0000313" key="2">
    <source>
        <dbReference type="Proteomes" id="UP000187321"/>
    </source>
</evidence>
<gene>
    <name evidence="1" type="ORF">BB347_14635</name>
</gene>
<reference evidence="1 2" key="1">
    <citation type="submission" date="2017-01" db="EMBL/GenBank/DDBJ databases">
        <title>Complete genome sequence of Haloterrigena daqingensis type strain (JX313T).</title>
        <authorList>
            <person name="Shuang W."/>
        </authorList>
    </citation>
    <scope>NUCLEOTIDE SEQUENCE [LARGE SCALE GENOMIC DNA]</scope>
    <source>
        <strain evidence="1 2">JX313</strain>
    </source>
</reference>
<name>A0A1P8RGH6_9EURY</name>
<dbReference type="AlphaFoldDB" id="A0A1P8RGH6"/>
<dbReference type="Proteomes" id="UP000187321">
    <property type="component" value="Chromosome"/>
</dbReference>
<organism evidence="1 2">
    <name type="scientific">Natronorubrum daqingense</name>
    <dbReference type="NCBI Taxonomy" id="588898"/>
    <lineage>
        <taxon>Archaea</taxon>
        <taxon>Methanobacteriati</taxon>
        <taxon>Methanobacteriota</taxon>
        <taxon>Stenosarchaea group</taxon>
        <taxon>Halobacteria</taxon>
        <taxon>Halobacteriales</taxon>
        <taxon>Natrialbaceae</taxon>
        <taxon>Natronorubrum</taxon>
    </lineage>
</organism>
<proteinExistence type="predicted"/>
<accession>A0A1P8RGH6</accession>
<protein>
    <submittedName>
        <fullName evidence="1">Uncharacterized protein</fullName>
    </submittedName>
</protein>
<dbReference type="KEGG" id="hda:BB347_14635"/>
<dbReference type="EMBL" id="CP019327">
    <property type="protein sequence ID" value="APX97754.1"/>
    <property type="molecule type" value="Genomic_DNA"/>
</dbReference>